<dbReference type="Pfam" id="PF10023">
    <property type="entry name" value="Aminopep"/>
    <property type="match status" value="1"/>
</dbReference>
<dbReference type="InterPro" id="IPR014553">
    <property type="entry name" value="Aminopept"/>
</dbReference>
<sequence>MFQEFELKSIFFIFFPLLLNSCYSFEQGYGQLRLLLKQQPIDDVIANNSETPDRLEKLKIVPSVLEYAKRELALTPGKSYQKYIALNSSSVTWIVQAAEKRELKLKTWWFPFIGEQPYLGFFSREKALIEKQNLVEQNLDTIVGGISAFSLLGYLPDPLYSSMLDHSSMAQFIETLIHESVHRTFYLPNYYSFNENLADFIAKKATIQFLEAHPELKLNVVNYIKDYQKNLKAQKKFQEYLIKVKIDLANFYEDSKNNPQFKNEELFLAERQRKLNKIATDYKTFMNGIELGTYYQHAFIKDKINNALILSYSVYESKQEIIESAFILANSDLKQLLKNLEICLAKVPEDEQALWTAVAGCNPSDSV</sequence>
<evidence type="ECO:0008006" key="3">
    <source>
        <dbReference type="Google" id="ProtNLM"/>
    </source>
</evidence>
<protein>
    <recommendedName>
        <fullName evidence="3">Aminopeptidase</fullName>
    </recommendedName>
</protein>
<keyword evidence="2" id="KW-1185">Reference proteome</keyword>
<proteinExistence type="predicted"/>
<dbReference type="AlphaFoldDB" id="A0A369KS92"/>
<accession>A0A369KS92</accession>
<organism evidence="1 2">
    <name type="scientific">Spirobacillus cienkowskii</name>
    <dbReference type="NCBI Taxonomy" id="495820"/>
    <lineage>
        <taxon>Bacteria</taxon>
        <taxon>Pseudomonadati</taxon>
        <taxon>Bdellovibrionota</taxon>
        <taxon>Oligoflexia</taxon>
        <taxon>Silvanigrellales</taxon>
        <taxon>Spirobacillus</taxon>
    </lineage>
</organism>
<dbReference type="Proteomes" id="UP000253934">
    <property type="component" value="Unassembled WGS sequence"/>
</dbReference>
<comment type="caution">
    <text evidence="1">The sequence shown here is derived from an EMBL/GenBank/DDBJ whole genome shotgun (WGS) entry which is preliminary data.</text>
</comment>
<dbReference type="EMBL" id="QOVW01000058">
    <property type="protein sequence ID" value="RDB36618.1"/>
    <property type="molecule type" value="Genomic_DNA"/>
</dbReference>
<evidence type="ECO:0000313" key="1">
    <source>
        <dbReference type="EMBL" id="RDB36618.1"/>
    </source>
</evidence>
<gene>
    <name evidence="1" type="ORF">DCC88_04115</name>
</gene>
<name>A0A369KS92_9BACT</name>
<reference evidence="1" key="1">
    <citation type="submission" date="2018-04" db="EMBL/GenBank/DDBJ databases">
        <title>Draft genome sequence of the Candidatus Spirobacillus cienkowskii, a pathogen of freshwater Daphnia species, reconstructed from hemolymph metagenomic reads.</title>
        <authorList>
            <person name="Bresciani L."/>
            <person name="Lemos L.N."/>
            <person name="Wale N."/>
            <person name="Lin J.Y."/>
            <person name="Fernandes G.R."/>
            <person name="Duffy M.A."/>
            <person name="Rodrigues J.M."/>
        </authorList>
    </citation>
    <scope>NUCLEOTIDE SEQUENCE [LARGE SCALE GENOMIC DNA]</scope>
    <source>
        <strain evidence="1">Binning01</strain>
    </source>
</reference>
<evidence type="ECO:0000313" key="2">
    <source>
        <dbReference type="Proteomes" id="UP000253934"/>
    </source>
</evidence>